<evidence type="ECO:0000313" key="4">
    <source>
        <dbReference type="Proteomes" id="UP000038010"/>
    </source>
</evidence>
<keyword evidence="1" id="KW-0175">Coiled coil</keyword>
<dbReference type="Proteomes" id="UP000038010">
    <property type="component" value="Unassembled WGS sequence"/>
</dbReference>
<feature type="region of interest" description="Disordered" evidence="2">
    <location>
        <begin position="58"/>
        <end position="86"/>
    </location>
</feature>
<feature type="compositionally biased region" description="Basic and acidic residues" evidence="2">
    <location>
        <begin position="59"/>
        <end position="71"/>
    </location>
</feature>
<evidence type="ECO:0000313" key="3">
    <source>
        <dbReference type="EMBL" id="KPI39850.1"/>
    </source>
</evidence>
<dbReference type="EMBL" id="LFJN01000014">
    <property type="protein sequence ID" value="KPI39850.1"/>
    <property type="molecule type" value="Genomic_DNA"/>
</dbReference>
<dbReference type="GeneID" id="28735343"/>
<dbReference type="VEuPathDB" id="FungiDB:AB675_3413"/>
<reference evidence="3 4" key="1">
    <citation type="submission" date="2015-06" db="EMBL/GenBank/DDBJ databases">
        <title>Draft genome of the ant-associated black yeast Phialophora attae CBS 131958.</title>
        <authorList>
            <person name="Moreno L.F."/>
            <person name="Stielow B.J."/>
            <person name="de Hoog S."/>
            <person name="Vicente V.A."/>
            <person name="Weiss V.A."/>
            <person name="de Vries M."/>
            <person name="Cruz L.M."/>
            <person name="Souza E.M."/>
        </authorList>
    </citation>
    <scope>NUCLEOTIDE SEQUENCE [LARGE SCALE GENOMIC DNA]</scope>
    <source>
        <strain evidence="3 4">CBS 131958</strain>
    </source>
</reference>
<accession>A0A0N1H3X1</accession>
<evidence type="ECO:0000256" key="2">
    <source>
        <dbReference type="SAM" id="MobiDB-lite"/>
    </source>
</evidence>
<keyword evidence="4" id="KW-1185">Reference proteome</keyword>
<proteinExistence type="predicted"/>
<name>A0A0N1H3X1_9EURO</name>
<evidence type="ECO:0000256" key="1">
    <source>
        <dbReference type="SAM" id="Coils"/>
    </source>
</evidence>
<gene>
    <name evidence="3" type="ORF">AB675_3413</name>
</gene>
<comment type="caution">
    <text evidence="3">The sequence shown here is derived from an EMBL/GenBank/DDBJ whole genome shotgun (WGS) entry which is preliminary data.</text>
</comment>
<dbReference type="AlphaFoldDB" id="A0A0N1H3X1"/>
<feature type="coiled-coil region" evidence="1">
    <location>
        <begin position="125"/>
        <end position="175"/>
    </location>
</feature>
<protein>
    <submittedName>
        <fullName evidence="3">Uncharacterized protein</fullName>
    </submittedName>
</protein>
<sequence>MAGHFPNRDEGVAVKAEEVGFVDNIRVQQHDTSHRGDVKLELIDDKHDSTDENIAVMETHNDDRTTAETKHSGPATNESRVPESEADATAAEKIASLQQMLDDRNELIGILEKRLKSRDKKIVMLERLNALHEEWMEKIKLASTKMVRETQRLANEQYKELVKEVFDMVDEMEDMLLQSLDAESQFIVLVFAGLLMKTNPI</sequence>
<organism evidence="3 4">
    <name type="scientific">Cyphellophora attinorum</name>
    <dbReference type="NCBI Taxonomy" id="1664694"/>
    <lineage>
        <taxon>Eukaryota</taxon>
        <taxon>Fungi</taxon>
        <taxon>Dikarya</taxon>
        <taxon>Ascomycota</taxon>
        <taxon>Pezizomycotina</taxon>
        <taxon>Eurotiomycetes</taxon>
        <taxon>Chaetothyriomycetidae</taxon>
        <taxon>Chaetothyriales</taxon>
        <taxon>Cyphellophoraceae</taxon>
        <taxon>Cyphellophora</taxon>
    </lineage>
</organism>
<dbReference type="RefSeq" id="XP_017999813.1">
    <property type="nucleotide sequence ID" value="XM_018143463.1"/>
</dbReference>